<organism evidence="3 4">
    <name type="scientific">Microbacterium dauci</name>
    <dbReference type="NCBI Taxonomy" id="3048008"/>
    <lineage>
        <taxon>Bacteria</taxon>
        <taxon>Bacillati</taxon>
        <taxon>Actinomycetota</taxon>
        <taxon>Actinomycetes</taxon>
        <taxon>Micrococcales</taxon>
        <taxon>Microbacteriaceae</taxon>
        <taxon>Microbacterium</taxon>
    </lineage>
</organism>
<dbReference type="Gene3D" id="1.10.1660.10">
    <property type="match status" value="1"/>
</dbReference>
<dbReference type="SMART" id="SM00422">
    <property type="entry name" value="HTH_MERR"/>
    <property type="match status" value="1"/>
</dbReference>
<evidence type="ECO:0000313" key="4">
    <source>
        <dbReference type="Proteomes" id="UP001321481"/>
    </source>
</evidence>
<dbReference type="Proteomes" id="UP001321481">
    <property type="component" value="Unassembled WGS sequence"/>
</dbReference>
<evidence type="ECO:0000259" key="2">
    <source>
        <dbReference type="PROSITE" id="PS50937"/>
    </source>
</evidence>
<protein>
    <submittedName>
        <fullName evidence="3">MerR family transcriptional regulator</fullName>
    </submittedName>
</protein>
<feature type="domain" description="HTH merR-type" evidence="2">
    <location>
        <begin position="22"/>
        <end position="92"/>
    </location>
</feature>
<keyword evidence="1" id="KW-0238">DNA-binding</keyword>
<dbReference type="CDD" id="cd01109">
    <property type="entry name" value="HTH_YyaN"/>
    <property type="match status" value="1"/>
</dbReference>
<name>A0ABT6ZFR5_9MICO</name>
<dbReference type="InterPro" id="IPR047057">
    <property type="entry name" value="MerR_fam"/>
</dbReference>
<dbReference type="PANTHER" id="PTHR30204">
    <property type="entry name" value="REDOX-CYCLING DRUG-SENSING TRANSCRIPTIONAL ACTIVATOR SOXR"/>
    <property type="match status" value="1"/>
</dbReference>
<sequence>MTTAPTSDPVADATVPDAASRGLSIAQASAATGVSTHTLRYYEREGLMLMPVDRASSTHRRYTDADLSWVRFLTRLRWADMPIAVMRRYTELAREGDTTVAARRALLVEHRESVLQRLDEVTQSLAAIDHKIDIYDKEISS</sequence>
<dbReference type="Pfam" id="PF13411">
    <property type="entry name" value="MerR_1"/>
    <property type="match status" value="1"/>
</dbReference>
<dbReference type="InterPro" id="IPR000551">
    <property type="entry name" value="MerR-type_HTH_dom"/>
</dbReference>
<dbReference type="PROSITE" id="PS00552">
    <property type="entry name" value="HTH_MERR_1"/>
    <property type="match status" value="1"/>
</dbReference>
<reference evidence="3 4" key="1">
    <citation type="submission" date="2023-05" db="EMBL/GenBank/DDBJ databases">
        <title>Microbacterium dauci sp.nov., Isolated from Carrot Rhizosphere Soil.</title>
        <authorList>
            <person name="Xiao Z."/>
            <person name="Zheng J."/>
        </authorList>
    </citation>
    <scope>NUCLEOTIDE SEQUENCE [LARGE SCALE GENOMIC DNA]</scope>
    <source>
        <strain evidence="3 4">LX3-4</strain>
    </source>
</reference>
<proteinExistence type="predicted"/>
<comment type="caution">
    <text evidence="3">The sequence shown here is derived from an EMBL/GenBank/DDBJ whole genome shotgun (WGS) entry which is preliminary data.</text>
</comment>
<keyword evidence="4" id="KW-1185">Reference proteome</keyword>
<evidence type="ECO:0000313" key="3">
    <source>
        <dbReference type="EMBL" id="MDJ1114989.1"/>
    </source>
</evidence>
<dbReference type="RefSeq" id="WP_283716639.1">
    <property type="nucleotide sequence ID" value="NZ_JASJND010000006.1"/>
</dbReference>
<accession>A0ABT6ZFR5</accession>
<evidence type="ECO:0000256" key="1">
    <source>
        <dbReference type="ARBA" id="ARBA00023125"/>
    </source>
</evidence>
<gene>
    <name evidence="3" type="ORF">QNI14_11070</name>
</gene>
<dbReference type="PROSITE" id="PS50937">
    <property type="entry name" value="HTH_MERR_2"/>
    <property type="match status" value="1"/>
</dbReference>
<dbReference type="InterPro" id="IPR009061">
    <property type="entry name" value="DNA-bd_dom_put_sf"/>
</dbReference>
<dbReference type="EMBL" id="JASJND010000006">
    <property type="protein sequence ID" value="MDJ1114989.1"/>
    <property type="molecule type" value="Genomic_DNA"/>
</dbReference>
<dbReference type="PANTHER" id="PTHR30204:SF98">
    <property type="entry name" value="HTH-TYPE TRANSCRIPTIONAL REGULATOR ADHR"/>
    <property type="match status" value="1"/>
</dbReference>
<dbReference type="SUPFAM" id="SSF46955">
    <property type="entry name" value="Putative DNA-binding domain"/>
    <property type="match status" value="1"/>
</dbReference>